<keyword evidence="6" id="KW-1185">Reference proteome</keyword>
<gene>
    <name evidence="5" type="ORF">DJ017_01840</name>
</gene>
<dbReference type="PROSITE" id="PS00087">
    <property type="entry name" value="SOD_CU_ZN_1"/>
    <property type="match status" value="1"/>
</dbReference>
<dbReference type="EC" id="1.15.1.1" evidence="2"/>
<dbReference type="OrthoDB" id="5431326at2"/>
<feature type="signal peptide" evidence="3">
    <location>
        <begin position="1"/>
        <end position="19"/>
    </location>
</feature>
<dbReference type="Proteomes" id="UP000249254">
    <property type="component" value="Unassembled WGS sequence"/>
</dbReference>
<comment type="caution">
    <text evidence="5">The sequence shown here is derived from an EMBL/GenBank/DDBJ whole genome shotgun (WGS) entry which is preliminary data.</text>
</comment>
<feature type="chain" id="PRO_5016379542" description="Superoxide dismutase [Cu-Zn]" evidence="3">
    <location>
        <begin position="20"/>
        <end position="178"/>
    </location>
</feature>
<dbReference type="EMBL" id="QFYQ01000001">
    <property type="protein sequence ID" value="RAK53357.1"/>
    <property type="molecule type" value="Genomic_DNA"/>
</dbReference>
<evidence type="ECO:0000259" key="4">
    <source>
        <dbReference type="Pfam" id="PF00080"/>
    </source>
</evidence>
<comment type="cofactor">
    <cofactor evidence="2">
        <name>Cu cation</name>
        <dbReference type="ChEBI" id="CHEBI:23378"/>
    </cofactor>
    <text evidence="2">Binds 1 copper ion per subunit.</text>
</comment>
<keyword evidence="3" id="KW-0732">Signal</keyword>
<name>A0A328AFQ4_9CAUL</name>
<dbReference type="Gene3D" id="2.60.40.200">
    <property type="entry name" value="Superoxide dismutase, copper/zinc binding domain"/>
    <property type="match status" value="1"/>
</dbReference>
<dbReference type="Pfam" id="PF00080">
    <property type="entry name" value="Sod_Cu"/>
    <property type="match status" value="1"/>
</dbReference>
<dbReference type="AlphaFoldDB" id="A0A328AFQ4"/>
<comment type="cofactor">
    <cofactor evidence="2">
        <name>Zn(2+)</name>
        <dbReference type="ChEBI" id="CHEBI:29105"/>
    </cofactor>
    <text evidence="2">Binds 1 zinc ion per subunit.</text>
</comment>
<protein>
    <recommendedName>
        <fullName evidence="2">Superoxide dismutase [Cu-Zn]</fullName>
        <ecNumber evidence="2">1.15.1.1</ecNumber>
    </recommendedName>
</protein>
<comment type="similarity">
    <text evidence="1 2">Belongs to the Cu-Zn superoxide dismutase family.</text>
</comment>
<evidence type="ECO:0000256" key="1">
    <source>
        <dbReference type="ARBA" id="ARBA00010457"/>
    </source>
</evidence>
<keyword evidence="2" id="KW-0479">Metal-binding</keyword>
<dbReference type="GO" id="GO:0005507">
    <property type="term" value="F:copper ion binding"/>
    <property type="evidence" value="ECO:0007669"/>
    <property type="project" value="InterPro"/>
</dbReference>
<accession>A0A328AFQ4</accession>
<keyword evidence="2" id="KW-0186">Copper</keyword>
<reference evidence="6" key="1">
    <citation type="submission" date="2018-05" db="EMBL/GenBank/DDBJ databases">
        <authorList>
            <person name="Li X."/>
        </authorList>
    </citation>
    <scope>NUCLEOTIDE SEQUENCE [LARGE SCALE GENOMIC DNA]</scope>
    <source>
        <strain evidence="6">LX32</strain>
    </source>
</reference>
<dbReference type="InterPro" id="IPR036423">
    <property type="entry name" value="SOD-like_Cu/Zn_dom_sf"/>
</dbReference>
<dbReference type="GO" id="GO:0004784">
    <property type="term" value="F:superoxide dismutase activity"/>
    <property type="evidence" value="ECO:0007669"/>
    <property type="project" value="UniProtKB-EC"/>
</dbReference>
<comment type="function">
    <text evidence="2">Destroys radicals which are normally produced within the cells and which are toxic to biological systems.</text>
</comment>
<organism evidence="5 6">
    <name type="scientific">Phenylobacterium soli</name>
    <dbReference type="NCBI Taxonomy" id="2170551"/>
    <lineage>
        <taxon>Bacteria</taxon>
        <taxon>Pseudomonadati</taxon>
        <taxon>Pseudomonadota</taxon>
        <taxon>Alphaproteobacteria</taxon>
        <taxon>Caulobacterales</taxon>
        <taxon>Caulobacteraceae</taxon>
        <taxon>Phenylobacterium</taxon>
    </lineage>
</organism>
<evidence type="ECO:0000313" key="5">
    <source>
        <dbReference type="EMBL" id="RAK53357.1"/>
    </source>
</evidence>
<dbReference type="InterPro" id="IPR018152">
    <property type="entry name" value="SOD_Cu/Zn_BS"/>
</dbReference>
<keyword evidence="2" id="KW-0560">Oxidoreductase</keyword>
<dbReference type="NCBIfam" id="NF007628">
    <property type="entry name" value="PRK10290.1"/>
    <property type="match status" value="1"/>
</dbReference>
<feature type="domain" description="Superoxide dismutase copper/zinc binding" evidence="4">
    <location>
        <begin position="44"/>
        <end position="177"/>
    </location>
</feature>
<evidence type="ECO:0000313" key="6">
    <source>
        <dbReference type="Proteomes" id="UP000249254"/>
    </source>
</evidence>
<sequence length="178" mass="17153">MTPKTFAAALAGLAATALAGSAAAASLVVPMALATPQGPGASVGQVTLSDSPKGVSIALDLKGLPPGQHGFHLHGNPSCAPAAAADGTVTPAGGAGAHLDPGETKTHMGPEGAGHLGDLPRIEVAADGTARQTLAAPRFKSVAELQGHALMIHAGGDTYADTPPLGGGGARLACGVVR</sequence>
<comment type="catalytic activity">
    <reaction evidence="2">
        <text>2 superoxide + 2 H(+) = H2O2 + O2</text>
        <dbReference type="Rhea" id="RHEA:20696"/>
        <dbReference type="ChEBI" id="CHEBI:15378"/>
        <dbReference type="ChEBI" id="CHEBI:15379"/>
        <dbReference type="ChEBI" id="CHEBI:16240"/>
        <dbReference type="ChEBI" id="CHEBI:18421"/>
        <dbReference type="EC" id="1.15.1.1"/>
    </reaction>
</comment>
<evidence type="ECO:0000256" key="3">
    <source>
        <dbReference type="SAM" id="SignalP"/>
    </source>
</evidence>
<dbReference type="PROSITE" id="PS00332">
    <property type="entry name" value="SOD_CU_ZN_2"/>
    <property type="match status" value="1"/>
</dbReference>
<dbReference type="SUPFAM" id="SSF49329">
    <property type="entry name" value="Cu,Zn superoxide dismutase-like"/>
    <property type="match status" value="1"/>
</dbReference>
<dbReference type="RefSeq" id="WP_111527109.1">
    <property type="nucleotide sequence ID" value="NZ_JBHRSG010000001.1"/>
</dbReference>
<keyword evidence="2" id="KW-0862">Zinc</keyword>
<proteinExistence type="inferred from homology"/>
<dbReference type="InterPro" id="IPR001424">
    <property type="entry name" value="SOD_Cu_Zn_dom"/>
</dbReference>
<dbReference type="InterPro" id="IPR024134">
    <property type="entry name" value="SOD_Cu/Zn_/chaperone"/>
</dbReference>
<evidence type="ECO:0000256" key="2">
    <source>
        <dbReference type="RuleBase" id="RU000393"/>
    </source>
</evidence>
<dbReference type="PANTHER" id="PTHR10003">
    <property type="entry name" value="SUPEROXIDE DISMUTASE CU-ZN -RELATED"/>
    <property type="match status" value="1"/>
</dbReference>